<comment type="caution">
    <text evidence="2">The sequence shown here is derived from an EMBL/GenBank/DDBJ whole genome shotgun (WGS) entry which is preliminary data.</text>
</comment>
<sequence>MQKLKRYPKNILSCFGDPSVLLAIRPLGGRAKNAWLGWLLMSPLVLESRTCSNINELPDWCLAQIFEKFPLKERLKAEQVCKKWQKVAKKLSWTNFRIFNNRNYDYSRMTAFFDLCGRYLHHLQLTCSEGTAINLLKMALNVQHLCLDHIKMNGEHLKELSQILPNLKSLHIEWPYIRRSNYVVLDRDGCDLGLVECFKTMTCLEYLRISGVDILFEEYSFVQFPHSLKYLDFELIKNADRILSWVAKGCKDLKGLRLTGCVVGSKHLNSNMLQTISQMKSLTYLALIMGSIANGIGYVFEALTELQAFEIRTSPSESSATPLNETHINIYTDCEPAGPEILFEMLRRYKKIRTIALDFGPINSEFFSRICQMVDEIDGKVRRQREFPEETHPMVELKYNSRKYGRLSDNVRRPYKWFRLTDCISSQAAFEKWEYGFLSAGKP</sequence>
<keyword evidence="3" id="KW-1185">Reference proteome</keyword>
<name>A0AAD4MFH2_9BILA</name>
<evidence type="ECO:0000313" key="2">
    <source>
        <dbReference type="EMBL" id="KAI1691864.1"/>
    </source>
</evidence>
<dbReference type="InterPro" id="IPR001810">
    <property type="entry name" value="F-box_dom"/>
</dbReference>
<dbReference type="InterPro" id="IPR032675">
    <property type="entry name" value="LRR_dom_sf"/>
</dbReference>
<dbReference type="InterPro" id="IPR036047">
    <property type="entry name" value="F-box-like_dom_sf"/>
</dbReference>
<accession>A0AAD4MFH2</accession>
<dbReference type="PROSITE" id="PS50181">
    <property type="entry name" value="FBOX"/>
    <property type="match status" value="1"/>
</dbReference>
<evidence type="ECO:0000259" key="1">
    <source>
        <dbReference type="PROSITE" id="PS50181"/>
    </source>
</evidence>
<feature type="domain" description="F-box" evidence="1">
    <location>
        <begin position="51"/>
        <end position="96"/>
    </location>
</feature>
<organism evidence="2 3">
    <name type="scientific">Ditylenchus destructor</name>
    <dbReference type="NCBI Taxonomy" id="166010"/>
    <lineage>
        <taxon>Eukaryota</taxon>
        <taxon>Metazoa</taxon>
        <taxon>Ecdysozoa</taxon>
        <taxon>Nematoda</taxon>
        <taxon>Chromadorea</taxon>
        <taxon>Rhabditida</taxon>
        <taxon>Tylenchina</taxon>
        <taxon>Tylenchomorpha</taxon>
        <taxon>Sphaerularioidea</taxon>
        <taxon>Anguinidae</taxon>
        <taxon>Anguininae</taxon>
        <taxon>Ditylenchus</taxon>
    </lineage>
</organism>
<dbReference type="SUPFAM" id="SSF81383">
    <property type="entry name" value="F-box domain"/>
    <property type="match status" value="1"/>
</dbReference>
<protein>
    <submittedName>
        <fullName evidence="2">F-box-like domain-containing protein</fullName>
    </submittedName>
</protein>
<dbReference type="SUPFAM" id="SSF52047">
    <property type="entry name" value="RNI-like"/>
    <property type="match status" value="1"/>
</dbReference>
<gene>
    <name evidence="2" type="ORF">DdX_21595</name>
</gene>
<dbReference type="Pfam" id="PF12937">
    <property type="entry name" value="F-box-like"/>
    <property type="match status" value="1"/>
</dbReference>
<dbReference type="Gene3D" id="1.20.1280.50">
    <property type="match status" value="1"/>
</dbReference>
<dbReference type="Gene3D" id="3.80.10.10">
    <property type="entry name" value="Ribonuclease Inhibitor"/>
    <property type="match status" value="1"/>
</dbReference>
<dbReference type="Proteomes" id="UP001201812">
    <property type="component" value="Unassembled WGS sequence"/>
</dbReference>
<reference evidence="2" key="1">
    <citation type="submission" date="2022-01" db="EMBL/GenBank/DDBJ databases">
        <title>Genome Sequence Resource for Two Populations of Ditylenchus destructor, the Migratory Endoparasitic Phytonematode.</title>
        <authorList>
            <person name="Zhang H."/>
            <person name="Lin R."/>
            <person name="Xie B."/>
        </authorList>
    </citation>
    <scope>NUCLEOTIDE SEQUENCE</scope>
    <source>
        <strain evidence="2">BazhouSP</strain>
    </source>
</reference>
<dbReference type="SMART" id="SM00256">
    <property type="entry name" value="FBOX"/>
    <property type="match status" value="1"/>
</dbReference>
<proteinExistence type="predicted"/>
<dbReference type="EMBL" id="JAKKPZ010000858">
    <property type="protein sequence ID" value="KAI1691864.1"/>
    <property type="molecule type" value="Genomic_DNA"/>
</dbReference>
<dbReference type="AlphaFoldDB" id="A0AAD4MFH2"/>
<evidence type="ECO:0000313" key="3">
    <source>
        <dbReference type="Proteomes" id="UP001201812"/>
    </source>
</evidence>